<evidence type="ECO:0000313" key="3">
    <source>
        <dbReference type="Ensembl" id="ENSCINP00000009355.3"/>
    </source>
</evidence>
<accession>F7A9H5</accession>
<dbReference type="OMA" id="CRDCHVI"/>
<dbReference type="InterPro" id="IPR008907">
    <property type="entry name" value="TPP/p25"/>
</dbReference>
<dbReference type="GO" id="GO:0001578">
    <property type="term" value="P:microtubule bundle formation"/>
    <property type="evidence" value="ECO:0000318"/>
    <property type="project" value="GO_Central"/>
</dbReference>
<dbReference type="Ensembl" id="ENSCINT00000009355.3">
    <property type="protein sequence ID" value="ENSCINP00000009355.3"/>
    <property type="gene ID" value="ENSCING00000004525.3"/>
</dbReference>
<dbReference type="GO" id="GO:0032273">
    <property type="term" value="P:positive regulation of protein polymerization"/>
    <property type="evidence" value="ECO:0000318"/>
    <property type="project" value="GO_Central"/>
</dbReference>
<dbReference type="PANTHER" id="PTHR12932">
    <property type="entry name" value="P25 ALPHA-RELATED"/>
    <property type="match status" value="1"/>
</dbReference>
<keyword evidence="4" id="KW-1185">Reference proteome</keyword>
<proteinExistence type="inferred from homology"/>
<dbReference type="Pfam" id="PF05517">
    <property type="entry name" value="p25-alpha"/>
    <property type="match status" value="1"/>
</dbReference>
<reference evidence="4" key="1">
    <citation type="journal article" date="2002" name="Science">
        <title>The draft genome of Ciona intestinalis: insights into chordate and vertebrate origins.</title>
        <authorList>
            <person name="Dehal P."/>
            <person name="Satou Y."/>
            <person name="Campbell R.K."/>
            <person name="Chapman J."/>
            <person name="Degnan B."/>
            <person name="De Tomaso A."/>
            <person name="Davidson B."/>
            <person name="Di Gregorio A."/>
            <person name="Gelpke M."/>
            <person name="Goodstein D.M."/>
            <person name="Harafuji N."/>
            <person name="Hastings K.E."/>
            <person name="Ho I."/>
            <person name="Hotta K."/>
            <person name="Huang W."/>
            <person name="Kawashima T."/>
            <person name="Lemaire P."/>
            <person name="Martinez D."/>
            <person name="Meinertzhagen I.A."/>
            <person name="Necula S."/>
            <person name="Nonaka M."/>
            <person name="Putnam N."/>
            <person name="Rash S."/>
            <person name="Saiga H."/>
            <person name="Satake M."/>
            <person name="Terry A."/>
            <person name="Yamada L."/>
            <person name="Wang H.G."/>
            <person name="Awazu S."/>
            <person name="Azumi K."/>
            <person name="Boore J."/>
            <person name="Branno M."/>
            <person name="Chin-Bow S."/>
            <person name="DeSantis R."/>
            <person name="Doyle S."/>
            <person name="Francino P."/>
            <person name="Keys D.N."/>
            <person name="Haga S."/>
            <person name="Hayashi H."/>
            <person name="Hino K."/>
            <person name="Imai K.S."/>
            <person name="Inaba K."/>
            <person name="Kano S."/>
            <person name="Kobayashi K."/>
            <person name="Kobayashi M."/>
            <person name="Lee B.I."/>
            <person name="Makabe K.W."/>
            <person name="Manohar C."/>
            <person name="Matassi G."/>
            <person name="Medina M."/>
            <person name="Mochizuki Y."/>
            <person name="Mount S."/>
            <person name="Morishita T."/>
            <person name="Miura S."/>
            <person name="Nakayama A."/>
            <person name="Nishizaka S."/>
            <person name="Nomoto H."/>
            <person name="Ohta F."/>
            <person name="Oishi K."/>
            <person name="Rigoutsos I."/>
            <person name="Sano M."/>
            <person name="Sasaki A."/>
            <person name="Sasakura Y."/>
            <person name="Shoguchi E."/>
            <person name="Shin-i T."/>
            <person name="Spagnuolo A."/>
            <person name="Stainier D."/>
            <person name="Suzuki M.M."/>
            <person name="Tassy O."/>
            <person name="Takatori N."/>
            <person name="Tokuoka M."/>
            <person name="Yagi K."/>
            <person name="Yoshizaki F."/>
            <person name="Wada S."/>
            <person name="Zhang C."/>
            <person name="Hyatt P.D."/>
            <person name="Larimer F."/>
            <person name="Detter C."/>
            <person name="Doggett N."/>
            <person name="Glavina T."/>
            <person name="Hawkins T."/>
            <person name="Richardson P."/>
            <person name="Lucas S."/>
            <person name="Kohara Y."/>
            <person name="Levine M."/>
            <person name="Satoh N."/>
            <person name="Rokhsar D.S."/>
        </authorList>
    </citation>
    <scope>NUCLEOTIDE SEQUENCE [LARGE SCALE GENOMIC DNA]</scope>
</reference>
<dbReference type="GO" id="GO:0046785">
    <property type="term" value="P:microtubule polymerization"/>
    <property type="evidence" value="ECO:0000318"/>
    <property type="project" value="GO_Central"/>
</dbReference>
<gene>
    <name evidence="3" type="primary">LOC100182937</name>
</gene>
<comment type="similarity">
    <text evidence="1">Belongs to the TPPP family.</text>
</comment>
<feature type="region of interest" description="Disordered" evidence="2">
    <location>
        <begin position="115"/>
        <end position="136"/>
    </location>
</feature>
<reference evidence="3" key="3">
    <citation type="submission" date="2025-09" db="UniProtKB">
        <authorList>
            <consortium name="Ensembl"/>
        </authorList>
    </citation>
    <scope>IDENTIFICATION</scope>
</reference>
<dbReference type="InParanoid" id="F7A9H5"/>
<dbReference type="GO" id="GO:0015631">
    <property type="term" value="F:tubulin binding"/>
    <property type="evidence" value="ECO:0000318"/>
    <property type="project" value="GO_Central"/>
</dbReference>
<dbReference type="Gene3D" id="1.10.238.10">
    <property type="entry name" value="EF-hand"/>
    <property type="match status" value="1"/>
</dbReference>
<dbReference type="HOGENOM" id="CLU_091734_0_0_1"/>
<evidence type="ECO:0000256" key="1">
    <source>
        <dbReference type="ARBA" id="ARBA00010994"/>
    </source>
</evidence>
<feature type="compositionally biased region" description="Basic and acidic residues" evidence="2">
    <location>
        <begin position="125"/>
        <end position="136"/>
    </location>
</feature>
<protein>
    <submittedName>
        <fullName evidence="3">Tubulin polymerization-promoting protein family member 3-like</fullName>
    </submittedName>
</protein>
<evidence type="ECO:0000256" key="2">
    <source>
        <dbReference type="SAM" id="MobiDB-lite"/>
    </source>
</evidence>
<dbReference type="PANTHER" id="PTHR12932:SF9">
    <property type="entry name" value="TUBULIN POLYMERIZATION-PROMOTING PROTEIN HOMOLOG"/>
    <property type="match status" value="1"/>
</dbReference>
<name>F7A9H5_CIOIN</name>
<dbReference type="GeneTree" id="ENSGT00940000153875"/>
<reference evidence="3" key="2">
    <citation type="submission" date="2025-08" db="UniProtKB">
        <authorList>
            <consortium name="Ensembl"/>
        </authorList>
    </citation>
    <scope>IDENTIFICATION</scope>
</reference>
<sequence>NLKMGDKELEAAYKKFMVMGNSKATKMTGKNFAKCLKDCKVLGPKESTNSVDIIFSTLKPNSEKTIDFKQFKVGLEKVAAEKKINKEDVFNKVINGGGPVMVGVTKTSKSGGVEKMTDTSQYTGSHKERFGADGKGKGLDGRVDKVDASGYVGNYKGDGTYDQKVSK</sequence>
<evidence type="ECO:0000313" key="4">
    <source>
        <dbReference type="Proteomes" id="UP000008144"/>
    </source>
</evidence>
<dbReference type="SUPFAM" id="SSF47473">
    <property type="entry name" value="EF-hand"/>
    <property type="match status" value="1"/>
</dbReference>
<dbReference type="InterPro" id="IPR011992">
    <property type="entry name" value="EF-hand-dom_pair"/>
</dbReference>
<organism evidence="3 4">
    <name type="scientific">Ciona intestinalis</name>
    <name type="common">Transparent sea squirt</name>
    <name type="synonym">Ascidia intestinalis</name>
    <dbReference type="NCBI Taxonomy" id="7719"/>
    <lineage>
        <taxon>Eukaryota</taxon>
        <taxon>Metazoa</taxon>
        <taxon>Chordata</taxon>
        <taxon>Tunicata</taxon>
        <taxon>Ascidiacea</taxon>
        <taxon>Phlebobranchia</taxon>
        <taxon>Cionidae</taxon>
        <taxon>Ciona</taxon>
    </lineage>
</organism>
<dbReference type="AlphaFoldDB" id="F7A9H5"/>
<dbReference type="Proteomes" id="UP000008144">
    <property type="component" value="Unassembled WGS sequence"/>
</dbReference>
<dbReference type="STRING" id="7719.ENSCINP00000009355"/>